<keyword evidence="5 8" id="KW-0378">Hydrolase</keyword>
<dbReference type="AlphaFoldDB" id="A0A1H6ZET5"/>
<comment type="function">
    <text evidence="8">Toxic component of a toxin-antitoxin (TA) system. An RNase.</text>
</comment>
<proteinExistence type="inferred from homology"/>
<evidence type="ECO:0000256" key="5">
    <source>
        <dbReference type="ARBA" id="ARBA00022801"/>
    </source>
</evidence>
<dbReference type="STRING" id="1043493.SAMN05421637_2114"/>
<accession>A0A1H6ZET5</accession>
<organism evidence="10 11">
    <name type="scientific">Demequina mangrovi</name>
    <dbReference type="NCBI Taxonomy" id="1043493"/>
    <lineage>
        <taxon>Bacteria</taxon>
        <taxon>Bacillati</taxon>
        <taxon>Actinomycetota</taxon>
        <taxon>Actinomycetes</taxon>
        <taxon>Micrococcales</taxon>
        <taxon>Demequinaceae</taxon>
        <taxon>Demequina</taxon>
    </lineage>
</organism>
<dbReference type="RefSeq" id="WP_042216040.1">
    <property type="nucleotide sequence ID" value="NZ_BBLU01000015.1"/>
</dbReference>
<dbReference type="GO" id="GO:0000287">
    <property type="term" value="F:magnesium ion binding"/>
    <property type="evidence" value="ECO:0007669"/>
    <property type="project" value="UniProtKB-UniRule"/>
</dbReference>
<evidence type="ECO:0000259" key="9">
    <source>
        <dbReference type="Pfam" id="PF01850"/>
    </source>
</evidence>
<dbReference type="eggNOG" id="COG3742">
    <property type="taxonomic scope" value="Bacteria"/>
</dbReference>
<dbReference type="GO" id="GO:0090729">
    <property type="term" value="F:toxin activity"/>
    <property type="evidence" value="ECO:0007669"/>
    <property type="project" value="UniProtKB-KW"/>
</dbReference>
<dbReference type="HAMAP" id="MF_00265">
    <property type="entry name" value="VapC_Nob1"/>
    <property type="match status" value="1"/>
</dbReference>
<dbReference type="InterPro" id="IPR050556">
    <property type="entry name" value="Type_II_TA_system_RNase"/>
</dbReference>
<keyword evidence="2 8" id="KW-1277">Toxin-antitoxin system</keyword>
<evidence type="ECO:0000256" key="3">
    <source>
        <dbReference type="ARBA" id="ARBA00022722"/>
    </source>
</evidence>
<dbReference type="InterPro" id="IPR022907">
    <property type="entry name" value="VapC_family"/>
</dbReference>
<dbReference type="GO" id="GO:0016787">
    <property type="term" value="F:hydrolase activity"/>
    <property type="evidence" value="ECO:0007669"/>
    <property type="project" value="UniProtKB-KW"/>
</dbReference>
<comment type="cofactor">
    <cofactor evidence="1 8">
        <name>Mg(2+)</name>
        <dbReference type="ChEBI" id="CHEBI:18420"/>
    </cofactor>
</comment>
<dbReference type="PANTHER" id="PTHR33653:SF1">
    <property type="entry name" value="RIBONUCLEASE VAPC2"/>
    <property type="match status" value="1"/>
</dbReference>
<keyword evidence="3 8" id="KW-0540">Nuclease</keyword>
<dbReference type="InterPro" id="IPR029060">
    <property type="entry name" value="PIN-like_dom_sf"/>
</dbReference>
<name>A0A1H6ZET5_9MICO</name>
<feature type="domain" description="PIN" evidence="9">
    <location>
        <begin position="1"/>
        <end position="125"/>
    </location>
</feature>
<dbReference type="CDD" id="cd09871">
    <property type="entry name" value="PIN_MtVapC28-VapC30-like"/>
    <property type="match status" value="1"/>
</dbReference>
<dbReference type="EC" id="3.1.-.-" evidence="8"/>
<evidence type="ECO:0000256" key="7">
    <source>
        <dbReference type="ARBA" id="ARBA00038093"/>
    </source>
</evidence>
<evidence type="ECO:0000256" key="2">
    <source>
        <dbReference type="ARBA" id="ARBA00022649"/>
    </source>
</evidence>
<evidence type="ECO:0000256" key="8">
    <source>
        <dbReference type="HAMAP-Rule" id="MF_00265"/>
    </source>
</evidence>
<evidence type="ECO:0000256" key="4">
    <source>
        <dbReference type="ARBA" id="ARBA00022723"/>
    </source>
</evidence>
<dbReference type="PANTHER" id="PTHR33653">
    <property type="entry name" value="RIBONUCLEASE VAPC2"/>
    <property type="match status" value="1"/>
</dbReference>
<evidence type="ECO:0000313" key="10">
    <source>
        <dbReference type="EMBL" id="SEJ51891.1"/>
    </source>
</evidence>
<feature type="binding site" evidence="8">
    <location>
        <position position="4"/>
    </location>
    <ligand>
        <name>Mg(2+)</name>
        <dbReference type="ChEBI" id="CHEBI:18420"/>
    </ligand>
</feature>
<dbReference type="EMBL" id="FNZI01000004">
    <property type="protein sequence ID" value="SEJ51891.1"/>
    <property type="molecule type" value="Genomic_DNA"/>
</dbReference>
<keyword evidence="8" id="KW-0800">Toxin</keyword>
<dbReference type="GO" id="GO:0004540">
    <property type="term" value="F:RNA nuclease activity"/>
    <property type="evidence" value="ECO:0007669"/>
    <property type="project" value="InterPro"/>
</dbReference>
<evidence type="ECO:0000256" key="6">
    <source>
        <dbReference type="ARBA" id="ARBA00022842"/>
    </source>
</evidence>
<comment type="similarity">
    <text evidence="7 8">Belongs to the PINc/VapC protein family.</text>
</comment>
<gene>
    <name evidence="8" type="primary">vapC</name>
    <name evidence="10" type="ORF">SAMN05421637_2114</name>
</gene>
<evidence type="ECO:0000313" key="11">
    <source>
        <dbReference type="Proteomes" id="UP000183315"/>
    </source>
</evidence>
<dbReference type="InterPro" id="IPR002716">
    <property type="entry name" value="PIN_dom"/>
</dbReference>
<dbReference type="OrthoDB" id="32625at2"/>
<sequence>MIIDTSAIIAILAGEPGSDALLEALAGADSARMSAATLVEVHAVVARRGDAALGRRVDRLLESLGITIAPFDAEQAAIASRGYREYGRGSGHMAGLNLGDCYSYALAVHADVPLLFVGEDFTHTDVRVAPHPA</sequence>
<dbReference type="Gene3D" id="3.40.50.1010">
    <property type="entry name" value="5'-nuclease"/>
    <property type="match status" value="1"/>
</dbReference>
<dbReference type="Pfam" id="PF01850">
    <property type="entry name" value="PIN"/>
    <property type="match status" value="1"/>
</dbReference>
<keyword evidence="11" id="KW-1185">Reference proteome</keyword>
<keyword evidence="4 8" id="KW-0479">Metal-binding</keyword>
<dbReference type="SUPFAM" id="SSF88723">
    <property type="entry name" value="PIN domain-like"/>
    <property type="match status" value="1"/>
</dbReference>
<reference evidence="11" key="1">
    <citation type="submission" date="2016-10" db="EMBL/GenBank/DDBJ databases">
        <authorList>
            <person name="Varghese N."/>
        </authorList>
    </citation>
    <scope>NUCLEOTIDE SEQUENCE [LARGE SCALE GENOMIC DNA]</scope>
    <source>
        <strain evidence="11">DSM 24868</strain>
    </source>
</reference>
<dbReference type="Proteomes" id="UP000183315">
    <property type="component" value="Unassembled WGS sequence"/>
</dbReference>
<keyword evidence="6 8" id="KW-0460">Magnesium</keyword>
<evidence type="ECO:0000256" key="1">
    <source>
        <dbReference type="ARBA" id="ARBA00001946"/>
    </source>
</evidence>
<protein>
    <recommendedName>
        <fullName evidence="8">Ribonuclease VapC</fullName>
        <shortName evidence="8">RNase VapC</shortName>
        <ecNumber evidence="8">3.1.-.-</ecNumber>
    </recommendedName>
    <alternativeName>
        <fullName evidence="8">Toxin VapC</fullName>
    </alternativeName>
</protein>
<feature type="binding site" evidence="8">
    <location>
        <position position="100"/>
    </location>
    <ligand>
        <name>Mg(2+)</name>
        <dbReference type="ChEBI" id="CHEBI:18420"/>
    </ligand>
</feature>